<evidence type="ECO:0000256" key="1">
    <source>
        <dbReference type="SAM" id="MobiDB-lite"/>
    </source>
</evidence>
<dbReference type="EMBL" id="JBHRZN010000002">
    <property type="protein sequence ID" value="MFC3849676.1"/>
    <property type="molecule type" value="Genomic_DNA"/>
</dbReference>
<feature type="signal peptide" evidence="2">
    <location>
        <begin position="1"/>
        <end position="23"/>
    </location>
</feature>
<evidence type="ECO:0000313" key="4">
    <source>
        <dbReference type="Proteomes" id="UP001595751"/>
    </source>
</evidence>
<keyword evidence="4" id="KW-1185">Reference proteome</keyword>
<evidence type="ECO:0000256" key="2">
    <source>
        <dbReference type="SAM" id="SignalP"/>
    </source>
</evidence>
<name>A0ABV7ZQJ3_9CORY</name>
<organism evidence="3 4">
    <name type="scientific">Corynebacterium hansenii</name>
    <dbReference type="NCBI Taxonomy" id="394964"/>
    <lineage>
        <taxon>Bacteria</taxon>
        <taxon>Bacillati</taxon>
        <taxon>Actinomycetota</taxon>
        <taxon>Actinomycetes</taxon>
        <taxon>Mycobacteriales</taxon>
        <taxon>Corynebacteriaceae</taxon>
        <taxon>Corynebacterium</taxon>
    </lineage>
</organism>
<proteinExistence type="predicted"/>
<feature type="chain" id="PRO_5046320253" description="Secreted protein" evidence="2">
    <location>
        <begin position="24"/>
        <end position="225"/>
    </location>
</feature>
<keyword evidence="2" id="KW-0732">Signal</keyword>
<dbReference type="RefSeq" id="WP_290288509.1">
    <property type="nucleotide sequence ID" value="NZ_CP047211.1"/>
</dbReference>
<dbReference type="PROSITE" id="PS51257">
    <property type="entry name" value="PROKAR_LIPOPROTEIN"/>
    <property type="match status" value="1"/>
</dbReference>
<feature type="region of interest" description="Disordered" evidence="1">
    <location>
        <begin position="27"/>
        <end position="91"/>
    </location>
</feature>
<reference evidence="4" key="1">
    <citation type="journal article" date="2019" name="Int. J. Syst. Evol. Microbiol.">
        <title>The Global Catalogue of Microorganisms (GCM) 10K type strain sequencing project: providing services to taxonomists for standard genome sequencing and annotation.</title>
        <authorList>
            <consortium name="The Broad Institute Genomics Platform"/>
            <consortium name="The Broad Institute Genome Sequencing Center for Infectious Disease"/>
            <person name="Wu L."/>
            <person name="Ma J."/>
        </authorList>
    </citation>
    <scope>NUCLEOTIDE SEQUENCE [LARGE SCALE GENOMIC DNA]</scope>
    <source>
        <strain evidence="4">CCUG 53252</strain>
    </source>
</reference>
<sequence>MNLHRALRRPAAALLLVPLMAAAACSTGDGGASGAANPGAPTATDGTTGAPAERGDGAGGDASGKDGAGPSPSVDDDGNPTTGETPAKPVTVDADAIQFSLGGTQMLCWSDADDGGEDTVFGCQANAAWPATEGDSPASVLLFTYAEDRAGGAAGEGKRDVKALQANAPVTSWEIQGVRSGSRYRLGDAMIDLTGRERLTFTVPLGDSGKTASGWVSVDDYGWEK</sequence>
<feature type="compositionally biased region" description="Low complexity" evidence="1">
    <location>
        <begin position="34"/>
        <end position="52"/>
    </location>
</feature>
<dbReference type="Proteomes" id="UP001595751">
    <property type="component" value="Unassembled WGS sequence"/>
</dbReference>
<gene>
    <name evidence="3" type="ORF">ACFORJ_05805</name>
</gene>
<protein>
    <recommendedName>
        <fullName evidence="5">Secreted protein</fullName>
    </recommendedName>
</protein>
<accession>A0ABV7ZQJ3</accession>
<evidence type="ECO:0000313" key="3">
    <source>
        <dbReference type="EMBL" id="MFC3849676.1"/>
    </source>
</evidence>
<evidence type="ECO:0008006" key="5">
    <source>
        <dbReference type="Google" id="ProtNLM"/>
    </source>
</evidence>
<comment type="caution">
    <text evidence="3">The sequence shown here is derived from an EMBL/GenBank/DDBJ whole genome shotgun (WGS) entry which is preliminary data.</text>
</comment>